<protein>
    <recommendedName>
        <fullName evidence="2">Autotransporter domain-containing protein</fullName>
    </recommendedName>
</protein>
<dbReference type="PROSITE" id="PS51208">
    <property type="entry name" value="AUTOTRANSPORTER"/>
    <property type="match status" value="1"/>
</dbReference>
<dbReference type="InterPro" id="IPR036709">
    <property type="entry name" value="Autotransporte_beta_dom_sf"/>
</dbReference>
<sequence length="381" mass="40481">MRALACVLAGLLALSTGPARAQAPDDALASLWSALCPGAAPGSDLEQRCLEIANGGPGSRDLSAAGNFLGEIPGQGRAATRDGAPDKAEARSELGGGWSVFASADSGRLKRRDGINEAPFDGDTWALSAGVDWAPHERWRLGLLASHAREELDFLASDGSTRTRYGGALLMLGWMPVDALSVDAYAGWLDGDYALRRAIDYTLPDGTSVQTLASADASARRRLAGLGLSWSQPAAGWEWQVSGGVDWQRTEIEAYSETGGAGLAISVPGRSITSHRGRLDLGLSRTVSASWGVWQPLARVGWRHEFANPSRPLAVRFVGDANGTPVVFETDDADADWGEAALGAVFVFPGGQSAFIEWRQRFGHGFLDERLLALGWRIELP</sequence>
<feature type="domain" description="Autotransporter" evidence="2">
    <location>
        <begin position="93"/>
        <end position="380"/>
    </location>
</feature>
<name>A0A2P6M9M5_9GAMM</name>
<dbReference type="OrthoDB" id="5699539at2"/>
<dbReference type="EMBL" id="PVLF01000005">
    <property type="protein sequence ID" value="PRH82704.1"/>
    <property type="molecule type" value="Genomic_DNA"/>
</dbReference>
<gene>
    <name evidence="3" type="ORF">C6N40_05700</name>
</gene>
<evidence type="ECO:0000256" key="1">
    <source>
        <dbReference type="SAM" id="SignalP"/>
    </source>
</evidence>
<dbReference type="Gene3D" id="2.40.128.130">
    <property type="entry name" value="Autotransporter beta-domain"/>
    <property type="match status" value="1"/>
</dbReference>
<dbReference type="SUPFAM" id="SSF103515">
    <property type="entry name" value="Autotransporter"/>
    <property type="match status" value="1"/>
</dbReference>
<dbReference type="InterPro" id="IPR005546">
    <property type="entry name" value="Autotransporte_beta"/>
</dbReference>
<organism evidence="3 4">
    <name type="scientific">Arenimonas caeni</name>
    <dbReference type="NCBI Taxonomy" id="2058085"/>
    <lineage>
        <taxon>Bacteria</taxon>
        <taxon>Pseudomonadati</taxon>
        <taxon>Pseudomonadota</taxon>
        <taxon>Gammaproteobacteria</taxon>
        <taxon>Lysobacterales</taxon>
        <taxon>Lysobacteraceae</taxon>
        <taxon>Arenimonas</taxon>
    </lineage>
</organism>
<accession>A0A2P6M9M5</accession>
<keyword evidence="1" id="KW-0732">Signal</keyword>
<feature type="chain" id="PRO_5015137163" description="Autotransporter domain-containing protein" evidence="1">
    <location>
        <begin position="22"/>
        <end position="381"/>
    </location>
</feature>
<evidence type="ECO:0000313" key="3">
    <source>
        <dbReference type="EMBL" id="PRH82704.1"/>
    </source>
</evidence>
<evidence type="ECO:0000259" key="2">
    <source>
        <dbReference type="PROSITE" id="PS51208"/>
    </source>
</evidence>
<dbReference type="RefSeq" id="WP_106990049.1">
    <property type="nucleotide sequence ID" value="NZ_JAVEVW010000054.1"/>
</dbReference>
<reference evidence="3 4" key="1">
    <citation type="submission" date="2018-03" db="EMBL/GenBank/DDBJ databases">
        <title>Arenimonas caeni sp. nov., isolated from activated sludge.</title>
        <authorList>
            <person name="Liu H."/>
        </authorList>
    </citation>
    <scope>NUCLEOTIDE SEQUENCE [LARGE SCALE GENOMIC DNA]</scope>
    <source>
        <strain evidence="4">z29</strain>
    </source>
</reference>
<comment type="caution">
    <text evidence="3">The sequence shown here is derived from an EMBL/GenBank/DDBJ whole genome shotgun (WGS) entry which is preliminary data.</text>
</comment>
<dbReference type="Proteomes" id="UP000241736">
    <property type="component" value="Unassembled WGS sequence"/>
</dbReference>
<dbReference type="AlphaFoldDB" id="A0A2P6M9M5"/>
<dbReference type="Pfam" id="PF03797">
    <property type="entry name" value="Autotransporter"/>
    <property type="match status" value="1"/>
</dbReference>
<keyword evidence="4" id="KW-1185">Reference proteome</keyword>
<feature type="signal peptide" evidence="1">
    <location>
        <begin position="1"/>
        <end position="21"/>
    </location>
</feature>
<proteinExistence type="predicted"/>
<dbReference type="SMART" id="SM00869">
    <property type="entry name" value="Autotransporter"/>
    <property type="match status" value="1"/>
</dbReference>
<evidence type="ECO:0000313" key="4">
    <source>
        <dbReference type="Proteomes" id="UP000241736"/>
    </source>
</evidence>